<dbReference type="PANTHER" id="PTHR24422">
    <property type="entry name" value="CHEMOTAXIS PROTEIN METHYLTRANSFERASE"/>
    <property type="match status" value="1"/>
</dbReference>
<dbReference type="EMBL" id="AP019782">
    <property type="protein sequence ID" value="BBL70610.1"/>
    <property type="molecule type" value="Genomic_DNA"/>
</dbReference>
<protein>
    <recommendedName>
        <fullName evidence="1">Chemotaxis protein methyltransferase</fullName>
        <ecNumber evidence="1">2.1.1.80</ecNumber>
    </recommendedName>
</protein>
<feature type="domain" description="CheR-type methyltransferase" evidence="2">
    <location>
        <begin position="7"/>
        <end position="276"/>
    </location>
</feature>
<dbReference type="Proteomes" id="UP000824988">
    <property type="component" value="Chromosome"/>
</dbReference>
<gene>
    <name evidence="3" type="ORF">MoryE10_12160</name>
</gene>
<name>A0A8D4VMK8_9GAMM</name>
<dbReference type="RefSeq" id="WP_221048542.1">
    <property type="nucleotide sequence ID" value="NZ_AP019782.1"/>
</dbReference>
<sequence length="276" mass="31358">MNPAMPDRSGTIAIDDLEFQQFQRLLFEQTGIHLAANKKPLLTGRLNQRLRQLGLPSYAMYYRAIVSGKLPGELQEVIDRLTTNETSFFREPKHFDFLRELCQSPAFRHNPVRIWCAASSSGEEPYSIAMSMADAMAHERWEVVASDVNSDVLRQARAGHYSLQRGASIPKAYLHRYCLKGTGAQAGTFVIGPELRAHLQFLRVNLNTDLPSLGQFDVIFLRNTLIYFPQDVKQRIVGNMQRFLKKNGYFIVGHSETLMHVAGELQSVSPSIYRRV</sequence>
<dbReference type="InterPro" id="IPR022641">
    <property type="entry name" value="CheR_N"/>
</dbReference>
<comment type="catalytic activity">
    <reaction evidence="1">
        <text>L-glutamyl-[protein] + S-adenosyl-L-methionine = [protein]-L-glutamate 5-O-methyl ester + S-adenosyl-L-homocysteine</text>
        <dbReference type="Rhea" id="RHEA:24452"/>
        <dbReference type="Rhea" id="RHEA-COMP:10208"/>
        <dbReference type="Rhea" id="RHEA-COMP:10311"/>
        <dbReference type="ChEBI" id="CHEBI:29973"/>
        <dbReference type="ChEBI" id="CHEBI:57856"/>
        <dbReference type="ChEBI" id="CHEBI:59789"/>
        <dbReference type="ChEBI" id="CHEBI:82795"/>
        <dbReference type="EC" id="2.1.1.80"/>
    </reaction>
</comment>
<dbReference type="GO" id="GO:0032259">
    <property type="term" value="P:methylation"/>
    <property type="evidence" value="ECO:0007669"/>
    <property type="project" value="UniProtKB-KW"/>
</dbReference>
<evidence type="ECO:0000313" key="4">
    <source>
        <dbReference type="Proteomes" id="UP000824988"/>
    </source>
</evidence>
<dbReference type="Pfam" id="PF01739">
    <property type="entry name" value="CheR"/>
    <property type="match status" value="1"/>
</dbReference>
<dbReference type="PIRSF" id="PIRSF000410">
    <property type="entry name" value="CheR"/>
    <property type="match status" value="1"/>
</dbReference>
<evidence type="ECO:0000256" key="1">
    <source>
        <dbReference type="PIRNR" id="PIRNR000410"/>
    </source>
</evidence>
<dbReference type="InterPro" id="IPR026024">
    <property type="entry name" value="Chemotaxis_MeTrfase_CheR"/>
</dbReference>
<dbReference type="SMART" id="SM00138">
    <property type="entry name" value="MeTrc"/>
    <property type="match status" value="1"/>
</dbReference>
<comment type="function">
    <text evidence="1">Methylation of the membrane-bound methyl-accepting chemotaxis proteins (MCP) to form gamma-glutamyl methyl ester residues in MCP.</text>
</comment>
<dbReference type="GO" id="GO:0008757">
    <property type="term" value="F:S-adenosylmethionine-dependent methyltransferase activity"/>
    <property type="evidence" value="ECO:0007669"/>
    <property type="project" value="InterPro"/>
</dbReference>
<dbReference type="PANTHER" id="PTHR24422:SF26">
    <property type="entry name" value="CHEMOTAXIS PROTEIN METHYLTRANSFERASE"/>
    <property type="match status" value="1"/>
</dbReference>
<dbReference type="InterPro" id="IPR050903">
    <property type="entry name" value="Bact_Chemotaxis_MeTrfase"/>
</dbReference>
<dbReference type="Pfam" id="PF03705">
    <property type="entry name" value="CheR_N"/>
    <property type="match status" value="1"/>
</dbReference>
<dbReference type="AlphaFoldDB" id="A0A8D4VMK8"/>
<proteinExistence type="predicted"/>
<keyword evidence="1" id="KW-0808">Transferase</keyword>
<dbReference type="PROSITE" id="PS50123">
    <property type="entry name" value="CHER"/>
    <property type="match status" value="1"/>
</dbReference>
<keyword evidence="1" id="KW-0949">S-adenosyl-L-methionine</keyword>
<keyword evidence="1 3" id="KW-0489">Methyltransferase</keyword>
<reference evidence="3" key="1">
    <citation type="submission" date="2019-06" db="EMBL/GenBank/DDBJ databases">
        <title>Complete genome sequence of Methylogaea oryzae strain JCM16910.</title>
        <authorList>
            <person name="Asakawa S."/>
        </authorList>
    </citation>
    <scope>NUCLEOTIDE SEQUENCE</scope>
    <source>
        <strain evidence="3">E10</strain>
    </source>
</reference>
<evidence type="ECO:0000313" key="3">
    <source>
        <dbReference type="EMBL" id="BBL70610.1"/>
    </source>
</evidence>
<dbReference type="InterPro" id="IPR000780">
    <property type="entry name" value="CheR_MeTrfase"/>
</dbReference>
<accession>A0A8D4VMK8</accession>
<organism evidence="3 4">
    <name type="scientific">Methylogaea oryzae</name>
    <dbReference type="NCBI Taxonomy" id="1295382"/>
    <lineage>
        <taxon>Bacteria</taxon>
        <taxon>Pseudomonadati</taxon>
        <taxon>Pseudomonadota</taxon>
        <taxon>Gammaproteobacteria</taxon>
        <taxon>Methylococcales</taxon>
        <taxon>Methylococcaceae</taxon>
        <taxon>Methylogaea</taxon>
    </lineage>
</organism>
<dbReference type="InterPro" id="IPR022642">
    <property type="entry name" value="CheR_C"/>
</dbReference>
<keyword evidence="4" id="KW-1185">Reference proteome</keyword>
<evidence type="ECO:0000259" key="2">
    <source>
        <dbReference type="PROSITE" id="PS50123"/>
    </source>
</evidence>
<dbReference type="EC" id="2.1.1.80" evidence="1"/>
<dbReference type="KEGG" id="moz:MoryE10_12160"/>